<reference evidence="2 3" key="1">
    <citation type="journal article" date="2016" name="Nat. Commun.">
        <title>Thousands of microbial genomes shed light on interconnected biogeochemical processes in an aquifer system.</title>
        <authorList>
            <person name="Anantharaman K."/>
            <person name="Brown C.T."/>
            <person name="Hug L.A."/>
            <person name="Sharon I."/>
            <person name="Castelle C.J."/>
            <person name="Probst A.J."/>
            <person name="Thomas B.C."/>
            <person name="Singh A."/>
            <person name="Wilkins M.J."/>
            <person name="Karaoz U."/>
            <person name="Brodie E.L."/>
            <person name="Williams K.H."/>
            <person name="Hubbard S.S."/>
            <person name="Banfield J.F."/>
        </authorList>
    </citation>
    <scope>NUCLEOTIDE SEQUENCE [LARGE SCALE GENOMIC DNA]</scope>
</reference>
<accession>A0A1G2SI73</accession>
<dbReference type="SUPFAM" id="SSF50969">
    <property type="entry name" value="YVTN repeat-like/Quinoprotein amine dehydrogenase"/>
    <property type="match status" value="1"/>
</dbReference>
<dbReference type="InterPro" id="IPR011044">
    <property type="entry name" value="Quino_amine_DH_bsu"/>
</dbReference>
<protein>
    <submittedName>
        <fullName evidence="2">Uncharacterized protein</fullName>
    </submittedName>
</protein>
<evidence type="ECO:0000313" key="2">
    <source>
        <dbReference type="EMBL" id="OHA84700.1"/>
    </source>
</evidence>
<evidence type="ECO:0000313" key="3">
    <source>
        <dbReference type="Proteomes" id="UP000178168"/>
    </source>
</evidence>
<feature type="compositionally biased region" description="Polar residues" evidence="1">
    <location>
        <begin position="61"/>
        <end position="73"/>
    </location>
</feature>
<organism evidence="2 3">
    <name type="scientific">Candidatus Yonathbacteria bacterium RIFOXYD1_FULL_52_36</name>
    <dbReference type="NCBI Taxonomy" id="1802730"/>
    <lineage>
        <taxon>Bacteria</taxon>
        <taxon>Candidatus Yonathiibacteriota</taxon>
    </lineage>
</organism>
<dbReference type="EMBL" id="MHUZ01000036">
    <property type="protein sequence ID" value="OHA84700.1"/>
    <property type="molecule type" value="Genomic_DNA"/>
</dbReference>
<dbReference type="STRING" id="1802730.A2591_00370"/>
<evidence type="ECO:0000256" key="1">
    <source>
        <dbReference type="SAM" id="MobiDB-lite"/>
    </source>
</evidence>
<dbReference type="Proteomes" id="UP000178168">
    <property type="component" value="Unassembled WGS sequence"/>
</dbReference>
<proteinExistence type="predicted"/>
<name>A0A1G2SI73_9BACT</name>
<sequence>MSTTKKKYIVLVLVVLIGLLVALFSWSQKDQEGSTGGLFSFFGSGDIKDPTPGGVNGDGTGNVSENPSGTTDVSLPYRKITDGPISGFSIATESAEGISLVYQERAQGYVQRISTNGNAAVRFSSTTFPGVYESVFGKLGQMAYVRTLTDEEMVKTTLFSTSKDVSHVLPNNIASIVASPDTQKAFYLAPSSNGLVGYTTTFDTASPKKIFSSRLSELVASWTSPSFITLTSKASAYAPGSISLLNTKTLAQTTVLVGKTGLTGNLSYDGSTLLYGAIVDSRYSNHILSLASGVDTVAPFTTIPEKCLWEKKNVKKIVCAVPTAMPSANYPDDWYQGTVGFTDTIWVFDLATGSSDARAALPAGVDAISLTLNSEESFLFFINKNDGSLWMADL</sequence>
<gene>
    <name evidence="2" type="ORF">A2591_00370</name>
</gene>
<dbReference type="AlphaFoldDB" id="A0A1G2SI73"/>
<feature type="region of interest" description="Disordered" evidence="1">
    <location>
        <begin position="50"/>
        <end position="73"/>
    </location>
</feature>
<comment type="caution">
    <text evidence="2">The sequence shown here is derived from an EMBL/GenBank/DDBJ whole genome shotgun (WGS) entry which is preliminary data.</text>
</comment>